<protein>
    <recommendedName>
        <fullName evidence="3">Nucleic acid-binding protein</fullName>
    </recommendedName>
</protein>
<dbReference type="Proteomes" id="UP000296706">
    <property type="component" value="Chromosome"/>
</dbReference>
<name>A0A4D6HC14_9EURY</name>
<evidence type="ECO:0000313" key="1">
    <source>
        <dbReference type="EMBL" id="QCC51340.1"/>
    </source>
</evidence>
<dbReference type="OrthoDB" id="328022at2157"/>
<proteinExistence type="predicted"/>
<organism evidence="1 2">
    <name type="scientific">Halapricum salinum</name>
    <dbReference type="NCBI Taxonomy" id="1457250"/>
    <lineage>
        <taxon>Archaea</taxon>
        <taxon>Methanobacteriati</taxon>
        <taxon>Methanobacteriota</taxon>
        <taxon>Stenosarchaea group</taxon>
        <taxon>Halobacteria</taxon>
        <taxon>Halobacteriales</taxon>
        <taxon>Haloarculaceae</taxon>
        <taxon>Halapricum</taxon>
    </lineage>
</organism>
<dbReference type="EMBL" id="CP031310">
    <property type="protein sequence ID" value="QCC51340.1"/>
    <property type="molecule type" value="Genomic_DNA"/>
</dbReference>
<dbReference type="KEGG" id="hsn:DV733_08820"/>
<gene>
    <name evidence="1" type="ORF">DV733_08820</name>
</gene>
<dbReference type="RefSeq" id="WP_049995051.1">
    <property type="nucleotide sequence ID" value="NZ_CP031310.1"/>
</dbReference>
<dbReference type="InterPro" id="IPR021799">
    <property type="entry name" value="PIN-like_prokaryotic"/>
</dbReference>
<evidence type="ECO:0008006" key="3">
    <source>
        <dbReference type="Google" id="ProtNLM"/>
    </source>
</evidence>
<evidence type="ECO:0000313" key="2">
    <source>
        <dbReference type="Proteomes" id="UP000296706"/>
    </source>
</evidence>
<reference evidence="1 2" key="1">
    <citation type="journal article" date="2019" name="Nat. Commun.">
        <title>A new type of DNA phosphorothioation-based antiviral system in archaea.</title>
        <authorList>
            <person name="Xiong L."/>
            <person name="Liu S."/>
            <person name="Chen S."/>
            <person name="Xiao Y."/>
            <person name="Zhu B."/>
            <person name="Gao Y."/>
            <person name="Zhang Y."/>
            <person name="Chen B."/>
            <person name="Luo J."/>
            <person name="Deng Z."/>
            <person name="Chen X."/>
            <person name="Wang L."/>
            <person name="Chen S."/>
        </authorList>
    </citation>
    <scope>NUCLEOTIDE SEQUENCE [LARGE SCALE GENOMIC DNA]</scope>
    <source>
        <strain evidence="1 2">CBA1105</strain>
    </source>
</reference>
<sequence length="168" mass="18075">MTFVHVGPTVLYDLGQIGELDLLTYFDGALVVPEEVRYQLTTEPAATNLAQFLDDTSVITSVRPEVRQQVANSLGTDPDGYEAALLAGLFDDSIDDERPILVLSDDRRLRALADGLGAKVAGSFGVVVKAAVEDKYLSASQAKRIVSRMDDHGVQLTGQLRAQAIGDL</sequence>
<accession>A0A4D6HC14</accession>
<dbReference type="AlphaFoldDB" id="A0A4D6HC14"/>
<dbReference type="STRING" id="1457250.GCA_000755225_01139"/>
<dbReference type="GeneID" id="39847958"/>
<dbReference type="Pfam" id="PF11848">
    <property type="entry name" value="DUF3368"/>
    <property type="match status" value="1"/>
</dbReference>
<keyword evidence="2" id="KW-1185">Reference proteome</keyword>